<accession>A0ABU1VU96</accession>
<proteinExistence type="predicted"/>
<evidence type="ECO:0000313" key="3">
    <source>
        <dbReference type="Proteomes" id="UP001257909"/>
    </source>
</evidence>
<gene>
    <name evidence="2" type="ORF">J2W69_000211</name>
</gene>
<keyword evidence="3" id="KW-1185">Reference proteome</keyword>
<comment type="caution">
    <text evidence="2">The sequence shown here is derived from an EMBL/GenBank/DDBJ whole genome shotgun (WGS) entry which is preliminary data.</text>
</comment>
<dbReference type="Proteomes" id="UP001257909">
    <property type="component" value="Unassembled WGS sequence"/>
</dbReference>
<sequence>MHIEAGLVKKAYDLYHAGEFKQAKSVYQQLSDSLGRGLFDINMRLCDDRMSLSQQISEGSCIELEKNEQNSKVMQLEQQLAVTQQQLEYYYQRSQELALRLLDVST</sequence>
<evidence type="ECO:0000313" key="2">
    <source>
        <dbReference type="EMBL" id="MDR7119296.1"/>
    </source>
</evidence>
<keyword evidence="1" id="KW-0175">Coiled coil</keyword>
<name>A0ABU1VU96_9GAMM</name>
<evidence type="ECO:0000256" key="1">
    <source>
        <dbReference type="SAM" id="Coils"/>
    </source>
</evidence>
<protein>
    <submittedName>
        <fullName evidence="2">Uncharacterized protein</fullName>
    </submittedName>
</protein>
<dbReference type="RefSeq" id="WP_310273709.1">
    <property type="nucleotide sequence ID" value="NZ_JAVDWR010000001.1"/>
</dbReference>
<dbReference type="EMBL" id="JAVDWR010000001">
    <property type="protein sequence ID" value="MDR7119296.1"/>
    <property type="molecule type" value="Genomic_DNA"/>
</dbReference>
<organism evidence="2 3">
    <name type="scientific">Rheinheimera soli</name>
    <dbReference type="NCBI Taxonomy" id="443616"/>
    <lineage>
        <taxon>Bacteria</taxon>
        <taxon>Pseudomonadati</taxon>
        <taxon>Pseudomonadota</taxon>
        <taxon>Gammaproteobacteria</taxon>
        <taxon>Chromatiales</taxon>
        <taxon>Chromatiaceae</taxon>
        <taxon>Rheinheimera</taxon>
    </lineage>
</organism>
<reference evidence="2 3" key="1">
    <citation type="submission" date="2023-07" db="EMBL/GenBank/DDBJ databases">
        <title>Sorghum-associated microbial communities from plants grown in Nebraska, USA.</title>
        <authorList>
            <person name="Schachtman D."/>
        </authorList>
    </citation>
    <scope>NUCLEOTIDE SEQUENCE [LARGE SCALE GENOMIC DNA]</scope>
    <source>
        <strain evidence="2 3">4138</strain>
    </source>
</reference>
<feature type="coiled-coil region" evidence="1">
    <location>
        <begin position="66"/>
        <end position="93"/>
    </location>
</feature>